<dbReference type="EMBL" id="CP011058">
    <property type="protein sequence ID" value="AJY76984.1"/>
    <property type="molecule type" value="Genomic_DNA"/>
</dbReference>
<evidence type="ECO:0000313" key="3">
    <source>
        <dbReference type="Proteomes" id="UP000032633"/>
    </source>
</evidence>
<dbReference type="InterPro" id="IPR017792">
    <property type="entry name" value="UAAP1"/>
</dbReference>
<gene>
    <name evidence="2" type="ORF">VN24_23530</name>
</gene>
<dbReference type="AlphaFoldDB" id="A0A0D5NNT6"/>
<dbReference type="RefSeq" id="WP_045672409.1">
    <property type="nucleotide sequence ID" value="NZ_CP011058.1"/>
</dbReference>
<dbReference type="PANTHER" id="PTHR31527">
    <property type="entry name" value="RE64534P"/>
    <property type="match status" value="1"/>
</dbReference>
<dbReference type="PATRIC" id="fig|1126833.4.peg.5177"/>
<protein>
    <submittedName>
        <fullName evidence="2">Urea carboxylase</fullName>
    </submittedName>
</protein>
<evidence type="ECO:0000313" key="2">
    <source>
        <dbReference type="EMBL" id="AJY76984.1"/>
    </source>
</evidence>
<accession>A0A0D5NNT6</accession>
<dbReference type="HOGENOM" id="CLU_079904_0_0_9"/>
<organism evidence="2 3">
    <name type="scientific">Paenibacillus beijingensis</name>
    <dbReference type="NCBI Taxonomy" id="1126833"/>
    <lineage>
        <taxon>Bacteria</taxon>
        <taxon>Bacillati</taxon>
        <taxon>Bacillota</taxon>
        <taxon>Bacilli</taxon>
        <taxon>Bacillales</taxon>
        <taxon>Paenibacillaceae</taxon>
        <taxon>Paenibacillus</taxon>
    </lineage>
</organism>
<dbReference type="Pfam" id="PF09347">
    <property type="entry name" value="DUF1989"/>
    <property type="match status" value="1"/>
</dbReference>
<dbReference type="InterPro" id="IPR018959">
    <property type="entry name" value="DUF1989"/>
</dbReference>
<dbReference type="Proteomes" id="UP000032633">
    <property type="component" value="Chromosome"/>
</dbReference>
<sequence>MTALWRSTIAGGGKWSGTVGRGKRITFTALEDGANLSLLMYHAHDPSERYNMPDTLKAQHTSHLTTGNVLMSDNGRVLASIVQDSTGWNDPIGGYTTKEQTDRKYGVTTYQEKRNERYRNGRDNFSVELVRSGLSVRDLMPPLNLFAKVYCDENGRMHHVPGHCKKGDAVSLRTELDLLLIVSNTPNPFDKRTGYPSVPVQIEVSAAEPVSLSDDACVNHCSENRRAFENTWAYHALRG</sequence>
<dbReference type="KEGG" id="pbj:VN24_23530"/>
<evidence type="ECO:0000259" key="1">
    <source>
        <dbReference type="Pfam" id="PF09347"/>
    </source>
</evidence>
<dbReference type="PANTHER" id="PTHR31527:SF0">
    <property type="entry name" value="RE64534P"/>
    <property type="match status" value="1"/>
</dbReference>
<dbReference type="STRING" id="1126833.VN24_23530"/>
<dbReference type="NCBIfam" id="TIGR03425">
    <property type="entry name" value="urea_degr_2"/>
    <property type="match status" value="1"/>
</dbReference>
<keyword evidence="3" id="KW-1185">Reference proteome</keyword>
<proteinExistence type="predicted"/>
<dbReference type="OrthoDB" id="9772660at2"/>
<reference evidence="2 3" key="1">
    <citation type="journal article" date="2015" name="J. Biotechnol.">
        <title>Complete genome sequence of Paenibacillus beijingensis 7188(T) (=DSM 24997(T)), a novel rhizobacterium from jujube garden soil.</title>
        <authorList>
            <person name="Kwak Y."/>
            <person name="Shin J.H."/>
        </authorList>
    </citation>
    <scope>NUCLEOTIDE SEQUENCE [LARGE SCALE GENOMIC DNA]</scope>
    <source>
        <strain evidence="2 3">DSM 24997</strain>
    </source>
</reference>
<reference evidence="3" key="2">
    <citation type="submission" date="2015-03" db="EMBL/GenBank/DDBJ databases">
        <title>Genome sequence of Paenibacillus beijingensis strain DSM 24997T.</title>
        <authorList>
            <person name="Kwak Y."/>
            <person name="Shin J.-H."/>
        </authorList>
    </citation>
    <scope>NUCLEOTIDE SEQUENCE [LARGE SCALE GENOMIC DNA]</scope>
    <source>
        <strain evidence="3">DSM 24997</strain>
    </source>
</reference>
<feature type="domain" description="DUF1989" evidence="1">
    <location>
        <begin position="8"/>
        <end position="179"/>
    </location>
</feature>
<name>A0A0D5NNT6_9BACL</name>